<organism evidence="7 8">
    <name type="scientific">Tenacibaculum adriaticum</name>
    <dbReference type="NCBI Taxonomy" id="413713"/>
    <lineage>
        <taxon>Bacteria</taxon>
        <taxon>Pseudomonadati</taxon>
        <taxon>Bacteroidota</taxon>
        <taxon>Flavobacteriia</taxon>
        <taxon>Flavobacteriales</taxon>
        <taxon>Flavobacteriaceae</taxon>
        <taxon>Tenacibaculum</taxon>
    </lineage>
</organism>
<dbReference type="InterPro" id="IPR039425">
    <property type="entry name" value="RNA_pol_sigma-70-like"/>
</dbReference>
<evidence type="ECO:0000256" key="4">
    <source>
        <dbReference type="ARBA" id="ARBA00023163"/>
    </source>
</evidence>
<dbReference type="OrthoDB" id="1100095at2"/>
<dbReference type="InterPro" id="IPR014327">
    <property type="entry name" value="RNA_pol_sigma70_bacteroid"/>
</dbReference>
<dbReference type="InterPro" id="IPR013325">
    <property type="entry name" value="RNA_pol_sigma_r2"/>
</dbReference>
<protein>
    <submittedName>
        <fullName evidence="7">RNA polymerase sigma-70 factor (ECF subfamily)</fullName>
    </submittedName>
</protein>
<dbReference type="Proteomes" id="UP000323136">
    <property type="component" value="Unassembled WGS sequence"/>
</dbReference>
<dbReference type="InterPro" id="IPR013249">
    <property type="entry name" value="RNA_pol_sigma70_r4_t2"/>
</dbReference>
<dbReference type="AlphaFoldDB" id="A0A5S5DPX3"/>
<gene>
    <name evidence="7" type="ORF">C7447_104114</name>
</gene>
<evidence type="ECO:0000259" key="5">
    <source>
        <dbReference type="Pfam" id="PF04542"/>
    </source>
</evidence>
<keyword evidence="3" id="KW-0731">Sigma factor</keyword>
<accession>A0A5S5DPX3</accession>
<evidence type="ECO:0000256" key="3">
    <source>
        <dbReference type="ARBA" id="ARBA00023082"/>
    </source>
</evidence>
<sequence>MNNPAFTLKEFKEIFESLYPSLCLFANTYVKDISVAKDLVQDVFIKIWESNVKLKEKTLTKAYLYTSVKNKCIDYLKSKRVRVINKQVEVEGLDVLESEAHFNREVILIEASQIIHDAINSLPQKYSQVVLLSMKNLTNKEIAEVLSLNINTVKAHKKIAYQKLRPLLKGYYYLFMLIFIEM</sequence>
<keyword evidence="2" id="KW-0805">Transcription regulation</keyword>
<dbReference type="InterPro" id="IPR013324">
    <property type="entry name" value="RNA_pol_sigma_r3/r4-like"/>
</dbReference>
<dbReference type="SUPFAM" id="SSF88946">
    <property type="entry name" value="Sigma2 domain of RNA polymerase sigma factors"/>
    <property type="match status" value="1"/>
</dbReference>
<reference evidence="7 8" key="1">
    <citation type="submission" date="2019-07" db="EMBL/GenBank/DDBJ databases">
        <title>Genomic Encyclopedia of Type Strains, Phase IV (KMG-IV): sequencing the most valuable type-strain genomes for metagenomic binning, comparative biology and taxonomic classification.</title>
        <authorList>
            <person name="Goeker M."/>
        </authorList>
    </citation>
    <scope>NUCLEOTIDE SEQUENCE [LARGE SCALE GENOMIC DNA]</scope>
    <source>
        <strain evidence="7 8">DSM 18961</strain>
    </source>
</reference>
<dbReference type="GO" id="GO:0016987">
    <property type="term" value="F:sigma factor activity"/>
    <property type="evidence" value="ECO:0007669"/>
    <property type="project" value="UniProtKB-KW"/>
</dbReference>
<dbReference type="PANTHER" id="PTHR43133">
    <property type="entry name" value="RNA POLYMERASE ECF-TYPE SIGMA FACTO"/>
    <property type="match status" value="1"/>
</dbReference>
<comment type="caution">
    <text evidence="7">The sequence shown here is derived from an EMBL/GenBank/DDBJ whole genome shotgun (WGS) entry which is preliminary data.</text>
</comment>
<dbReference type="Gene3D" id="1.10.10.10">
    <property type="entry name" value="Winged helix-like DNA-binding domain superfamily/Winged helix DNA-binding domain"/>
    <property type="match status" value="1"/>
</dbReference>
<dbReference type="Pfam" id="PF08281">
    <property type="entry name" value="Sigma70_r4_2"/>
    <property type="match status" value="1"/>
</dbReference>
<evidence type="ECO:0000256" key="1">
    <source>
        <dbReference type="ARBA" id="ARBA00010641"/>
    </source>
</evidence>
<evidence type="ECO:0000313" key="7">
    <source>
        <dbReference type="EMBL" id="TYP97428.1"/>
    </source>
</evidence>
<dbReference type="InterPro" id="IPR036388">
    <property type="entry name" value="WH-like_DNA-bd_sf"/>
</dbReference>
<evidence type="ECO:0000313" key="8">
    <source>
        <dbReference type="Proteomes" id="UP000323136"/>
    </source>
</evidence>
<dbReference type="SUPFAM" id="SSF88659">
    <property type="entry name" value="Sigma3 and sigma4 domains of RNA polymerase sigma factors"/>
    <property type="match status" value="1"/>
</dbReference>
<evidence type="ECO:0000256" key="2">
    <source>
        <dbReference type="ARBA" id="ARBA00023015"/>
    </source>
</evidence>
<keyword evidence="8" id="KW-1185">Reference proteome</keyword>
<feature type="domain" description="RNA polymerase sigma-70 region 2" evidence="5">
    <location>
        <begin position="15"/>
        <end position="80"/>
    </location>
</feature>
<dbReference type="InterPro" id="IPR014284">
    <property type="entry name" value="RNA_pol_sigma-70_dom"/>
</dbReference>
<dbReference type="NCBIfam" id="TIGR02985">
    <property type="entry name" value="Sig70_bacteroi1"/>
    <property type="match status" value="1"/>
</dbReference>
<evidence type="ECO:0000259" key="6">
    <source>
        <dbReference type="Pfam" id="PF08281"/>
    </source>
</evidence>
<dbReference type="PANTHER" id="PTHR43133:SF46">
    <property type="entry name" value="RNA POLYMERASE SIGMA-70 FACTOR ECF SUBFAMILY"/>
    <property type="match status" value="1"/>
</dbReference>
<dbReference type="NCBIfam" id="TIGR02937">
    <property type="entry name" value="sigma70-ECF"/>
    <property type="match status" value="1"/>
</dbReference>
<dbReference type="Pfam" id="PF04542">
    <property type="entry name" value="Sigma70_r2"/>
    <property type="match status" value="1"/>
</dbReference>
<name>A0A5S5DPX3_9FLAO</name>
<comment type="similarity">
    <text evidence="1">Belongs to the sigma-70 factor family. ECF subfamily.</text>
</comment>
<proteinExistence type="inferred from homology"/>
<feature type="domain" description="RNA polymerase sigma factor 70 region 4 type 2" evidence="6">
    <location>
        <begin position="113"/>
        <end position="164"/>
    </location>
</feature>
<dbReference type="InterPro" id="IPR007627">
    <property type="entry name" value="RNA_pol_sigma70_r2"/>
</dbReference>
<dbReference type="RefSeq" id="WP_148870777.1">
    <property type="nucleotide sequence ID" value="NZ_VNIA01000004.1"/>
</dbReference>
<dbReference type="Gene3D" id="1.10.1740.10">
    <property type="match status" value="1"/>
</dbReference>
<dbReference type="EMBL" id="VNIA01000004">
    <property type="protein sequence ID" value="TYP97428.1"/>
    <property type="molecule type" value="Genomic_DNA"/>
</dbReference>
<dbReference type="GO" id="GO:0006352">
    <property type="term" value="P:DNA-templated transcription initiation"/>
    <property type="evidence" value="ECO:0007669"/>
    <property type="project" value="InterPro"/>
</dbReference>
<dbReference type="GO" id="GO:0003677">
    <property type="term" value="F:DNA binding"/>
    <property type="evidence" value="ECO:0007669"/>
    <property type="project" value="InterPro"/>
</dbReference>
<keyword evidence="4" id="KW-0804">Transcription</keyword>